<protein>
    <submittedName>
        <fullName evidence="2">Tetratricopeptide repeat-containing protein</fullName>
    </submittedName>
</protein>
<organism evidence="2 3">
    <name type="scientific">Thalassobaculum litoreum DSM 18839</name>
    <dbReference type="NCBI Taxonomy" id="1123362"/>
    <lineage>
        <taxon>Bacteria</taxon>
        <taxon>Pseudomonadati</taxon>
        <taxon>Pseudomonadota</taxon>
        <taxon>Alphaproteobacteria</taxon>
        <taxon>Rhodospirillales</taxon>
        <taxon>Thalassobaculaceae</taxon>
        <taxon>Thalassobaculum</taxon>
    </lineage>
</organism>
<evidence type="ECO:0000313" key="2">
    <source>
        <dbReference type="EMBL" id="SDG56102.1"/>
    </source>
</evidence>
<dbReference type="InterPro" id="IPR019734">
    <property type="entry name" value="TPR_rpt"/>
</dbReference>
<dbReference type="PROSITE" id="PS50005">
    <property type="entry name" value="TPR"/>
    <property type="match status" value="2"/>
</dbReference>
<dbReference type="EMBL" id="FNBW01000022">
    <property type="protein sequence ID" value="SDG56102.1"/>
    <property type="molecule type" value="Genomic_DNA"/>
</dbReference>
<dbReference type="InterPro" id="IPR011990">
    <property type="entry name" value="TPR-like_helical_dom_sf"/>
</dbReference>
<evidence type="ECO:0000313" key="3">
    <source>
        <dbReference type="Proteomes" id="UP000198615"/>
    </source>
</evidence>
<dbReference type="SUPFAM" id="SSF48452">
    <property type="entry name" value="TPR-like"/>
    <property type="match status" value="2"/>
</dbReference>
<dbReference type="Proteomes" id="UP000198615">
    <property type="component" value="Unassembled WGS sequence"/>
</dbReference>
<comment type="caution">
    <text evidence="2">The sequence shown here is derived from an EMBL/GenBank/DDBJ whole genome shotgun (WGS) entry which is preliminary data.</text>
</comment>
<accession>A0A8G2BNI2</accession>
<dbReference type="SUPFAM" id="SSF53756">
    <property type="entry name" value="UDP-Glycosyltransferase/glycogen phosphorylase"/>
    <property type="match status" value="1"/>
</dbReference>
<dbReference type="AlphaFoldDB" id="A0A8G2BNI2"/>
<dbReference type="InterPro" id="IPR052943">
    <property type="entry name" value="TMTC_O-mannosyl-trnsfr"/>
</dbReference>
<dbReference type="PANTHER" id="PTHR44809">
    <property type="match status" value="1"/>
</dbReference>
<reference evidence="2 3" key="1">
    <citation type="submission" date="2016-10" db="EMBL/GenBank/DDBJ databases">
        <authorList>
            <person name="Varghese N."/>
            <person name="Submissions S."/>
        </authorList>
    </citation>
    <scope>NUCLEOTIDE SEQUENCE [LARGE SCALE GENOMIC DNA]</scope>
    <source>
        <strain evidence="2 3">DSM 18839</strain>
    </source>
</reference>
<sequence>MNRASLRMLQEGIQCQRAGFPGRAARLYRRIPPDDQHYADALNLLGMLSYEEGRADEATELLQRSIRAKPDAATAWGNLGGVAHHLGRRPAAMACHRRSIILAPEQVDSVIGLSRLASETTRIALLRWAVTVSPLDETANQEIGTELAEGGDLPAAIGGFRRVLAAHPTASAALFSLGNALRDLKRPGEAERLYRRTLCLLPGSGNVQNNLGLLAFVRADWATAEAWFSAASRGDPRLAAAWSNRARTLQKLGRESDAIRPYKRALLTDPTDIAVCCELAGLLEAKDWARRAMALDPVSPQPYSRMALLATKNEGRAGVLDWLHRGAVVRPDDPDAWYNIGVELGRAGDPQGAVTYGTYATRVSDTHARAQLNTALALLALERFQEGWHAHTRRLETSEGAGLRRFFDIPEWDGDPIAGRHLLLWGEQGIGDEVQFLTLAPHLRRLGARLTIITEERLRPIVRRSLPDAAVPDVGPPTGRTEDHHGADLHLALGDLPDRLHLFCGGEAIPEPWIVPDADRAAALRSSLQARHPGKRLVGITWRSIAPKTGGRRTIAPALWRDVLAVPGAAVVSLQYGAGPEDIAAFGAEAGLPIDGSHGVDPVQDLDGLAALVAAMDLVVCPANNTVHFAGALAKPCWTLVPTRPDWRWGLGRSDSLWYPRTIVYRQETDDDWSPVMARVAADLASWIAQGAP</sequence>
<evidence type="ECO:0000256" key="1">
    <source>
        <dbReference type="PROSITE-ProRule" id="PRU00339"/>
    </source>
</evidence>
<name>A0A8G2BNI2_9PROT</name>
<dbReference type="Gene3D" id="3.40.50.2000">
    <property type="entry name" value="Glycogen Phosphorylase B"/>
    <property type="match status" value="1"/>
</dbReference>
<keyword evidence="1" id="KW-0802">TPR repeat</keyword>
<feature type="repeat" description="TPR" evidence="1">
    <location>
        <begin position="239"/>
        <end position="272"/>
    </location>
</feature>
<proteinExistence type="predicted"/>
<dbReference type="SMART" id="SM00028">
    <property type="entry name" value="TPR"/>
    <property type="match status" value="6"/>
</dbReference>
<dbReference type="PANTHER" id="PTHR44809:SF1">
    <property type="entry name" value="PROTEIN O-MANNOSYL-TRANSFERASE TMTC1"/>
    <property type="match status" value="1"/>
</dbReference>
<dbReference type="RefSeq" id="WP_139189458.1">
    <property type="nucleotide sequence ID" value="NZ_FNBW01000022.1"/>
</dbReference>
<dbReference type="Pfam" id="PF13432">
    <property type="entry name" value="TPR_16"/>
    <property type="match status" value="2"/>
</dbReference>
<dbReference type="Gene3D" id="1.25.40.10">
    <property type="entry name" value="Tetratricopeptide repeat domain"/>
    <property type="match status" value="2"/>
</dbReference>
<dbReference type="OrthoDB" id="9778733at2"/>
<feature type="repeat" description="TPR" evidence="1">
    <location>
        <begin position="39"/>
        <end position="72"/>
    </location>
</feature>
<gene>
    <name evidence="2" type="ORF">SAMN05660686_04859</name>
</gene>
<keyword evidence="3" id="KW-1185">Reference proteome</keyword>